<feature type="domain" description="DUF4283" evidence="2">
    <location>
        <begin position="163"/>
        <end position="222"/>
    </location>
</feature>
<proteinExistence type="predicted"/>
<evidence type="ECO:0000313" key="3">
    <source>
        <dbReference type="EMBL" id="KAH0781015.1"/>
    </source>
</evidence>
<feature type="region of interest" description="Disordered" evidence="1">
    <location>
        <begin position="23"/>
        <end position="90"/>
    </location>
</feature>
<evidence type="ECO:0000256" key="1">
    <source>
        <dbReference type="SAM" id="MobiDB-lite"/>
    </source>
</evidence>
<dbReference type="Pfam" id="PF14111">
    <property type="entry name" value="DUF4283"/>
    <property type="match status" value="1"/>
</dbReference>
<feature type="region of interest" description="Disordered" evidence="1">
    <location>
        <begin position="299"/>
        <end position="322"/>
    </location>
</feature>
<gene>
    <name evidence="3" type="ORF">KY290_000613</name>
</gene>
<name>A0ABQ7WJU8_SOLTU</name>
<organism evidence="3 4">
    <name type="scientific">Solanum tuberosum</name>
    <name type="common">Potato</name>
    <dbReference type="NCBI Taxonomy" id="4113"/>
    <lineage>
        <taxon>Eukaryota</taxon>
        <taxon>Viridiplantae</taxon>
        <taxon>Streptophyta</taxon>
        <taxon>Embryophyta</taxon>
        <taxon>Tracheophyta</taxon>
        <taxon>Spermatophyta</taxon>
        <taxon>Magnoliopsida</taxon>
        <taxon>eudicotyledons</taxon>
        <taxon>Gunneridae</taxon>
        <taxon>Pentapetalae</taxon>
        <taxon>asterids</taxon>
        <taxon>lamiids</taxon>
        <taxon>Solanales</taxon>
        <taxon>Solanaceae</taxon>
        <taxon>Solanoideae</taxon>
        <taxon>Solaneae</taxon>
        <taxon>Solanum</taxon>
    </lineage>
</organism>
<evidence type="ECO:0000259" key="2">
    <source>
        <dbReference type="Pfam" id="PF14111"/>
    </source>
</evidence>
<comment type="caution">
    <text evidence="3">The sequence shown here is derived from an EMBL/GenBank/DDBJ whole genome shotgun (WGS) entry which is preliminary data.</text>
</comment>
<dbReference type="PANTHER" id="PTHR33233">
    <property type="entry name" value="ENDONUCLEASE/EXONUCLEASE/PHOSPHATASE"/>
    <property type="match status" value="1"/>
</dbReference>
<keyword evidence="4" id="KW-1185">Reference proteome</keyword>
<evidence type="ECO:0000313" key="4">
    <source>
        <dbReference type="Proteomes" id="UP000826656"/>
    </source>
</evidence>
<accession>A0ABQ7WJU8</accession>
<dbReference type="EMBL" id="JAIVGD010000001">
    <property type="protein sequence ID" value="KAH0781015.1"/>
    <property type="molecule type" value="Genomic_DNA"/>
</dbReference>
<dbReference type="PANTHER" id="PTHR33233:SF15">
    <property type="entry name" value="DUF4283 DOMAIN-CONTAINING PROTEIN"/>
    <property type="match status" value="1"/>
</dbReference>
<sequence length="322" mass="36424">MARGRGRGRGRGREIPLMTIGSSVGSRVEGEEVQMQEQSKSLPLNERGTIEKGTTSRAEVVRRLSLNTPPTIAGEPSDLEYEEEKEAESNGTVNVDAENFVDTTRNTGGQSKGKEKNTNELWTNMFKNNRAANNGMNLTYFPPQIVDGQTMVQLEEDEVQVEEDKWKCALIAYVIGECPGYNIMHKYITMNWTVVTKSDVYLHEKGYCIVKFQNLSDMNEIIIASAIRVPLFADECTTKQTRISYARMLIEVNITKAIPQQITVMDPNGGTFMQEVVLEWRPQFCDECQKIGHQCQSGITTKEEPPKKRRPGKKVTQAWQYK</sequence>
<dbReference type="Proteomes" id="UP000826656">
    <property type="component" value="Unassembled WGS sequence"/>
</dbReference>
<reference evidence="3 4" key="1">
    <citation type="journal article" date="2021" name="bioRxiv">
        <title>Chromosome-scale and haplotype-resolved genome assembly of a tetraploid potato cultivar.</title>
        <authorList>
            <person name="Sun H."/>
            <person name="Jiao W.-B."/>
            <person name="Krause K."/>
            <person name="Campoy J.A."/>
            <person name="Goel M."/>
            <person name="Folz-Donahue K."/>
            <person name="Kukat C."/>
            <person name="Huettel B."/>
            <person name="Schneeberger K."/>
        </authorList>
    </citation>
    <scope>NUCLEOTIDE SEQUENCE [LARGE SCALE GENOMIC DNA]</scope>
    <source>
        <strain evidence="3">SolTubOtavaFocal</strain>
        <tissue evidence="3">Leaves</tissue>
    </source>
</reference>
<protein>
    <recommendedName>
        <fullName evidence="2">DUF4283 domain-containing protein</fullName>
    </recommendedName>
</protein>
<dbReference type="InterPro" id="IPR025558">
    <property type="entry name" value="DUF4283"/>
</dbReference>
<feature type="compositionally biased region" description="Acidic residues" evidence="1">
    <location>
        <begin position="77"/>
        <end position="86"/>
    </location>
</feature>